<dbReference type="AlphaFoldDB" id="A0A3B1DRA8"/>
<feature type="region of interest" description="Disordered" evidence="1">
    <location>
        <begin position="72"/>
        <end position="116"/>
    </location>
</feature>
<proteinExistence type="predicted"/>
<evidence type="ECO:0000313" key="2">
    <source>
        <dbReference type="EMBL" id="VAX38648.1"/>
    </source>
</evidence>
<reference evidence="2" key="1">
    <citation type="submission" date="2018-06" db="EMBL/GenBank/DDBJ databases">
        <authorList>
            <person name="Zhirakovskaya E."/>
        </authorList>
    </citation>
    <scope>NUCLEOTIDE SEQUENCE</scope>
</reference>
<evidence type="ECO:0000256" key="1">
    <source>
        <dbReference type="SAM" id="MobiDB-lite"/>
    </source>
</evidence>
<sequence length="312" mass="35924">MRTSLLYILLIPSFILFLSGCQTSGYQQNPSAPQSSFFQNRFLRFPNSFESRQSNPTPPAPVESAPHILQPYEEPNLITPPPAPAVSHLGKRKQQRNNNRPGKELRPHRSGLFASRSQTIQNKSSFLTDRFRNLFFSRRAQQKEEIRFGNTSPEYLSASQFNKINNETRYSLVEQGSQQVAFDQPIDQPVALGFDSRRVNTQQSTPSLYGHQEQKISSNHSGIENWSQANWHSPSFVKDWKRQEYPKQMTPSNRILPAMSVPENHSASDVELWPHFEKKIEPLESLKPVKIIEPPHFDEDPNHVIIIRPRSR</sequence>
<accession>A0A3B1DRA8</accession>
<organism evidence="2">
    <name type="scientific">hydrothermal vent metagenome</name>
    <dbReference type="NCBI Taxonomy" id="652676"/>
    <lineage>
        <taxon>unclassified sequences</taxon>
        <taxon>metagenomes</taxon>
        <taxon>ecological metagenomes</taxon>
    </lineage>
</organism>
<protein>
    <submittedName>
        <fullName evidence="2">Uncharacterized protein</fullName>
    </submittedName>
</protein>
<dbReference type="PROSITE" id="PS51257">
    <property type="entry name" value="PROKAR_LIPOPROTEIN"/>
    <property type="match status" value="1"/>
</dbReference>
<gene>
    <name evidence="2" type="ORF">MNBD_PLANCTO02-1586</name>
</gene>
<name>A0A3B1DRA8_9ZZZZ</name>
<dbReference type="EMBL" id="UOGL01000238">
    <property type="protein sequence ID" value="VAX38648.1"/>
    <property type="molecule type" value="Genomic_DNA"/>
</dbReference>